<sequence>MDRCVAIASQVAIAAMVSYFIYRTFNARKQQPSLKEAAPSSATPLTLKQIELIRANVPILQEHGAAITTTFYRNMLTEHPELNNVFNTANQVNGYQACVSLHLAGQLQDRWELPAGSHGGAYWALANIMIARKGTLYKESQGWTNWCQFRVARKVRESDEITSFYLRPVDGKPLPSYKPGQYISVRVDVPRLKYPQARQNSLSDAPRSDYYRIGVKKESGLNPWAPGAKRHPGYVSNVLHDVTKATTEAAHPIVLRSAGVGVTPLISILNTITNSPSNQRRVHFIHGSRSSQARAFKYHVQALEEKLPTMQVTLFTSTPSDQDQPGVDYHRRGRVDLQ</sequence>
<dbReference type="EMBL" id="BBXM02000006">
    <property type="protein sequence ID" value="GIC91368.1"/>
    <property type="molecule type" value="Genomic_DNA"/>
</dbReference>
<dbReference type="GO" id="GO:0046210">
    <property type="term" value="P:nitric oxide catabolic process"/>
    <property type="evidence" value="ECO:0007669"/>
    <property type="project" value="TreeGrafter"/>
</dbReference>
<dbReference type="GO" id="GO:0071500">
    <property type="term" value="P:cellular response to nitrosative stress"/>
    <property type="evidence" value="ECO:0007669"/>
    <property type="project" value="TreeGrafter"/>
</dbReference>
<evidence type="ECO:0000256" key="1">
    <source>
        <dbReference type="ARBA" id="ARBA00022575"/>
    </source>
</evidence>
<dbReference type="GO" id="GO:0019825">
    <property type="term" value="F:oxygen binding"/>
    <property type="evidence" value="ECO:0007669"/>
    <property type="project" value="InterPro"/>
</dbReference>
<dbReference type="InterPro" id="IPR009050">
    <property type="entry name" value="Globin-like_sf"/>
</dbReference>
<dbReference type="PROSITE" id="PS51384">
    <property type="entry name" value="FAD_FR"/>
    <property type="match status" value="1"/>
</dbReference>
<evidence type="ECO:0000256" key="3">
    <source>
        <dbReference type="ARBA" id="ARBA00022723"/>
    </source>
</evidence>
<reference evidence="9" key="2">
    <citation type="submission" date="2021-01" db="EMBL/GenBank/DDBJ databases">
        <title>Pan-genome distribution and transcriptional activeness of fungal secondary metabolism genes in Aspergillus section Fumigati.</title>
        <authorList>
            <person name="Takahashi H."/>
            <person name="Umemura M."/>
            <person name="Ninomiya A."/>
            <person name="Kusuya Y."/>
            <person name="Urayama S."/>
            <person name="Shimizu M."/>
            <person name="Watanabe A."/>
            <person name="Kamei K."/>
            <person name="Yaguchi T."/>
            <person name="Hagiwara D."/>
        </authorList>
    </citation>
    <scope>NUCLEOTIDE SEQUENCE</scope>
    <source>
        <strain evidence="9">IFM 46973</strain>
    </source>
</reference>
<organism evidence="9 10">
    <name type="scientific">Aspergillus udagawae</name>
    <dbReference type="NCBI Taxonomy" id="91492"/>
    <lineage>
        <taxon>Eukaryota</taxon>
        <taxon>Fungi</taxon>
        <taxon>Dikarya</taxon>
        <taxon>Ascomycota</taxon>
        <taxon>Pezizomycotina</taxon>
        <taxon>Eurotiomycetes</taxon>
        <taxon>Eurotiomycetidae</taxon>
        <taxon>Eurotiales</taxon>
        <taxon>Aspergillaceae</taxon>
        <taxon>Aspergillus</taxon>
        <taxon>Aspergillus subgen. Fumigati</taxon>
    </lineage>
</organism>
<accession>A0A8E0QUV6</accession>
<keyword evidence="7" id="KW-0472">Membrane</keyword>
<feature type="transmembrane region" description="Helical" evidence="7">
    <location>
        <begin position="6"/>
        <end position="25"/>
    </location>
</feature>
<dbReference type="GeneID" id="66995288"/>
<dbReference type="GO" id="GO:0046872">
    <property type="term" value="F:metal ion binding"/>
    <property type="evidence" value="ECO:0007669"/>
    <property type="project" value="UniProtKB-KW"/>
</dbReference>
<keyword evidence="3" id="KW-0479">Metal-binding</keyword>
<dbReference type="InterPro" id="IPR001433">
    <property type="entry name" value="OxRdtase_FAD/NAD-bd"/>
</dbReference>
<dbReference type="GO" id="GO:0020037">
    <property type="term" value="F:heme binding"/>
    <property type="evidence" value="ECO:0007669"/>
    <property type="project" value="InterPro"/>
</dbReference>
<dbReference type="Gene3D" id="1.10.490.10">
    <property type="entry name" value="Globins"/>
    <property type="match status" value="1"/>
</dbReference>
<keyword evidence="4" id="KW-0408">Iron</keyword>
<protein>
    <recommendedName>
        <fullName evidence="8">FAD-binding FR-type domain-containing protein</fullName>
    </recommendedName>
</protein>
<evidence type="ECO:0000256" key="4">
    <source>
        <dbReference type="ARBA" id="ARBA00023004"/>
    </source>
</evidence>
<dbReference type="PANTHER" id="PTHR43396:SF3">
    <property type="entry name" value="FLAVOHEMOPROTEIN"/>
    <property type="match status" value="1"/>
</dbReference>
<dbReference type="GO" id="GO:0009636">
    <property type="term" value="P:response to toxic substance"/>
    <property type="evidence" value="ECO:0007669"/>
    <property type="project" value="UniProtKB-KW"/>
</dbReference>
<comment type="caution">
    <text evidence="9">The sequence shown here is derived from an EMBL/GenBank/DDBJ whole genome shotgun (WGS) entry which is preliminary data.</text>
</comment>
<dbReference type="Gene3D" id="2.40.30.10">
    <property type="entry name" value="Translation factors"/>
    <property type="match status" value="1"/>
</dbReference>
<keyword evidence="2" id="KW-0349">Heme</keyword>
<reference evidence="9" key="1">
    <citation type="journal article" date="2015" name="Genome Announc.">
        <title>Draft Genome Sequence of the Pathogenic Filamentous Fungus Aspergillus udagawae Strain IFM 46973T.</title>
        <authorList>
            <person name="Kusuya Y."/>
            <person name="Takahashi-Nakaguchi A."/>
            <person name="Takahashi H."/>
            <person name="Yaguchi T."/>
        </authorList>
    </citation>
    <scope>NUCLEOTIDE SEQUENCE</scope>
    <source>
        <strain evidence="9">IFM 46973</strain>
    </source>
</reference>
<keyword evidence="7" id="KW-1133">Transmembrane helix</keyword>
<evidence type="ECO:0000256" key="2">
    <source>
        <dbReference type="ARBA" id="ARBA00022617"/>
    </source>
</evidence>
<evidence type="ECO:0000259" key="8">
    <source>
        <dbReference type="PROSITE" id="PS51384"/>
    </source>
</evidence>
<dbReference type="InterPro" id="IPR017938">
    <property type="entry name" value="Riboflavin_synthase-like_b-brl"/>
</dbReference>
<dbReference type="GO" id="GO:0008941">
    <property type="term" value="F:nitric oxide dioxygenase NAD(P)H activity"/>
    <property type="evidence" value="ECO:0007669"/>
    <property type="project" value="TreeGrafter"/>
</dbReference>
<dbReference type="PANTHER" id="PTHR43396">
    <property type="entry name" value="FLAVOHEMOPROTEIN"/>
    <property type="match status" value="1"/>
</dbReference>
<feature type="region of interest" description="Disordered" evidence="6">
    <location>
        <begin position="316"/>
        <end position="338"/>
    </location>
</feature>
<dbReference type="SUPFAM" id="SSF63380">
    <property type="entry name" value="Riboflavin synthase domain-like"/>
    <property type="match status" value="1"/>
</dbReference>
<evidence type="ECO:0000256" key="7">
    <source>
        <dbReference type="SAM" id="Phobius"/>
    </source>
</evidence>
<keyword evidence="7" id="KW-0812">Transmembrane</keyword>
<evidence type="ECO:0000313" key="10">
    <source>
        <dbReference type="Proteomes" id="UP000036893"/>
    </source>
</evidence>
<proteinExistence type="predicted"/>
<feature type="compositionally biased region" description="Basic and acidic residues" evidence="6">
    <location>
        <begin position="328"/>
        <end position="338"/>
    </location>
</feature>
<keyword evidence="5" id="KW-0496">Mitochondrion</keyword>
<evidence type="ECO:0000256" key="5">
    <source>
        <dbReference type="ARBA" id="ARBA00023128"/>
    </source>
</evidence>
<dbReference type="CDD" id="cd06184">
    <property type="entry name" value="flavohem_like_fad_nad_binding"/>
    <property type="match status" value="1"/>
</dbReference>
<gene>
    <name evidence="9" type="ORF">Aud_007811</name>
</gene>
<dbReference type="SUPFAM" id="SSF52343">
    <property type="entry name" value="Ferredoxin reductase-like, C-terminal NADP-linked domain"/>
    <property type="match status" value="1"/>
</dbReference>
<dbReference type="InterPro" id="IPR039261">
    <property type="entry name" value="FNR_nucleotide-bd"/>
</dbReference>
<dbReference type="InterPro" id="IPR017927">
    <property type="entry name" value="FAD-bd_FR_type"/>
</dbReference>
<dbReference type="Pfam" id="PF00175">
    <property type="entry name" value="NAD_binding_1"/>
    <property type="match status" value="1"/>
</dbReference>
<dbReference type="AlphaFoldDB" id="A0A8E0QUV6"/>
<evidence type="ECO:0000313" key="9">
    <source>
        <dbReference type="EMBL" id="GIC91368.1"/>
    </source>
</evidence>
<keyword evidence="1" id="KW-0216">Detoxification</keyword>
<dbReference type="Gene3D" id="3.40.50.80">
    <property type="entry name" value="Nucleotide-binding domain of ferredoxin-NADP reductase (FNR) module"/>
    <property type="match status" value="1"/>
</dbReference>
<feature type="domain" description="FAD-binding FR-type" evidence="8">
    <location>
        <begin position="144"/>
        <end position="266"/>
    </location>
</feature>
<evidence type="ECO:0000256" key="6">
    <source>
        <dbReference type="SAM" id="MobiDB-lite"/>
    </source>
</evidence>
<dbReference type="Proteomes" id="UP000036893">
    <property type="component" value="Unassembled WGS sequence"/>
</dbReference>
<dbReference type="InterPro" id="IPR012292">
    <property type="entry name" value="Globin/Proto"/>
</dbReference>
<dbReference type="SUPFAM" id="SSF46458">
    <property type="entry name" value="Globin-like"/>
    <property type="match status" value="1"/>
</dbReference>
<dbReference type="GO" id="GO:0071949">
    <property type="term" value="F:FAD binding"/>
    <property type="evidence" value="ECO:0007669"/>
    <property type="project" value="TreeGrafter"/>
</dbReference>
<dbReference type="RefSeq" id="XP_043148634.1">
    <property type="nucleotide sequence ID" value="XM_043292699.1"/>
</dbReference>
<name>A0A8E0QUV6_9EURO</name>